<dbReference type="Proteomes" id="UP000308430">
    <property type="component" value="Unassembled WGS sequence"/>
</dbReference>
<organism evidence="1 2">
    <name type="scientific">Pseudothauera nasutitermitis</name>
    <dbReference type="NCBI Taxonomy" id="2565930"/>
    <lineage>
        <taxon>Bacteria</taxon>
        <taxon>Pseudomonadati</taxon>
        <taxon>Pseudomonadota</taxon>
        <taxon>Betaproteobacteria</taxon>
        <taxon>Rhodocyclales</taxon>
        <taxon>Zoogloeaceae</taxon>
        <taxon>Pseudothauera</taxon>
    </lineage>
</organism>
<gene>
    <name evidence="1" type="ORF">E6C76_16370</name>
</gene>
<proteinExistence type="predicted"/>
<evidence type="ECO:0000313" key="1">
    <source>
        <dbReference type="EMBL" id="THF62843.1"/>
    </source>
</evidence>
<reference evidence="1 2" key="1">
    <citation type="submission" date="2019-04" db="EMBL/GenBank/DDBJ databases">
        <title>Azoarcus nasutitermitis sp. nov. isolated from termite nest.</title>
        <authorList>
            <person name="Lin S.-Y."/>
            <person name="Hameed A."/>
            <person name="Hsu Y.-H."/>
            <person name="Young C.-C."/>
        </authorList>
    </citation>
    <scope>NUCLEOTIDE SEQUENCE [LARGE SCALE GENOMIC DNA]</scope>
    <source>
        <strain evidence="1 2">CC-YHH838</strain>
    </source>
</reference>
<dbReference type="EMBL" id="SSOC01000006">
    <property type="protein sequence ID" value="THF62843.1"/>
    <property type="molecule type" value="Genomic_DNA"/>
</dbReference>
<sequence length="89" mass="9341">MDRVHLDLVEGGCPHAASSHPPRGVEQAVSNAIRAGYRVGMRVRIGRVAGRVVGYNIGAYGRYSGASYPLLVNTRFGVAKCSLGEVAAA</sequence>
<dbReference type="RefSeq" id="WP_136349324.1">
    <property type="nucleotide sequence ID" value="NZ_SSOC01000006.1"/>
</dbReference>
<evidence type="ECO:0000313" key="2">
    <source>
        <dbReference type="Proteomes" id="UP000308430"/>
    </source>
</evidence>
<dbReference type="AlphaFoldDB" id="A0A4S4ASK1"/>
<dbReference type="OrthoDB" id="8527532at2"/>
<protein>
    <submittedName>
        <fullName evidence="1">Uncharacterized protein</fullName>
    </submittedName>
</protein>
<accession>A0A4S4ASK1</accession>
<name>A0A4S4ASK1_9RHOO</name>
<comment type="caution">
    <text evidence="1">The sequence shown here is derived from an EMBL/GenBank/DDBJ whole genome shotgun (WGS) entry which is preliminary data.</text>
</comment>
<keyword evidence="2" id="KW-1185">Reference proteome</keyword>